<feature type="binding site" evidence="7">
    <location>
        <begin position="151"/>
        <end position="152"/>
    </location>
    <ligand>
        <name>UDP-N-acetyl-alpha-D-muramoyl-L-alanyl-D-glutamate</name>
        <dbReference type="ChEBI" id="CHEBI:83900"/>
    </ligand>
</feature>
<evidence type="ECO:0000256" key="3">
    <source>
        <dbReference type="ARBA" id="ARBA00022960"/>
    </source>
</evidence>
<dbReference type="NCBIfam" id="NF001124">
    <property type="entry name" value="PRK00139.1-2"/>
    <property type="match status" value="1"/>
</dbReference>
<dbReference type="NCBIfam" id="TIGR01085">
    <property type="entry name" value="murE"/>
    <property type="match status" value="1"/>
</dbReference>
<dbReference type="NCBIfam" id="NF001126">
    <property type="entry name" value="PRK00139.1-4"/>
    <property type="match status" value="1"/>
</dbReference>
<dbReference type="Proteomes" id="UP000295399">
    <property type="component" value="Unassembled WGS sequence"/>
</dbReference>
<feature type="binding site" evidence="7">
    <location>
        <begin position="407"/>
        <end position="410"/>
    </location>
    <ligand>
        <name>meso-2,6-diaminopimelate</name>
        <dbReference type="ChEBI" id="CHEBI:57791"/>
    </ligand>
</feature>
<comment type="pathway">
    <text evidence="7 8">Cell wall biogenesis; peptidoglycan biosynthesis.</text>
</comment>
<evidence type="ECO:0000256" key="2">
    <source>
        <dbReference type="ARBA" id="ARBA00022618"/>
    </source>
</evidence>
<dbReference type="EC" id="6.3.2.13" evidence="7"/>
<evidence type="ECO:0000256" key="4">
    <source>
        <dbReference type="ARBA" id="ARBA00022984"/>
    </source>
</evidence>
<keyword evidence="4 7" id="KW-0573">Peptidoglycan synthesis</keyword>
<proteinExistence type="inferred from homology"/>
<dbReference type="InParanoid" id="A0A4V2SNU9"/>
<evidence type="ECO:0000256" key="8">
    <source>
        <dbReference type="RuleBase" id="RU004135"/>
    </source>
</evidence>
<feature type="binding site" evidence="7">
    <location>
        <position position="184"/>
    </location>
    <ligand>
        <name>UDP-N-acetyl-alpha-D-muramoyl-L-alanyl-D-glutamate</name>
        <dbReference type="ChEBI" id="CHEBI:83900"/>
    </ligand>
</feature>
<sequence length="490" mass="50780">MRLSDLIGTQGTVTGVEIAGLTADSRAVEPGWLFAALPGAHADGRAFIADALARGAAALLVPAGSALDRWGIDRSPVPVIEDPHPRRRYAQLAARFWGRQPATAVAVTGTNGKTSVVRFVRQIWRAAGLSGAAVGTLGVDSDPIQSPGGLTTPDPAHLHKVLAHLADAGVTHVAFEASSHGLDQARLDGVRLAAGGFTHISQDHLDYHGTMEAYFFAKARLFGELLEPGSAAVVNIDTPGGRSMEDLAWGHGLKRLSVGRDPAAHLRLVAAEPGATGQRLSLTFDGAPYRVDLPLVGLFQAENAILAAGLAIAAGLPADTALGTLAHLTGVPGRMELVGRAASGAPVYVDYAHTDGGLETVLAQTRPHVRGRLTVVFGAGGDRDRTKRPAMGRAAARHADRVIVTDDNPRGEDPAEIRAEIREGCPEAEAIGDRAAAIAAAIAGLGPDDALIIAGKGHETGQIVGDTVLPFNDREVAQAHLSDPASETLS</sequence>
<keyword evidence="7" id="KW-0067">ATP-binding</keyword>
<evidence type="ECO:0000313" key="13">
    <source>
        <dbReference type="Proteomes" id="UP000295399"/>
    </source>
</evidence>
<evidence type="ECO:0000313" key="12">
    <source>
        <dbReference type="EMBL" id="TCP32606.1"/>
    </source>
</evidence>
<comment type="similarity">
    <text evidence="1 7">Belongs to the MurCDEF family. MurE subfamily.</text>
</comment>
<dbReference type="RefSeq" id="WP_132709089.1">
    <property type="nucleotide sequence ID" value="NZ_JACIGF010000009.1"/>
</dbReference>
<dbReference type="InterPro" id="IPR005761">
    <property type="entry name" value="UDP-N-AcMur-Glu-dNH2Pim_ligase"/>
</dbReference>
<feature type="binding site" evidence="7">
    <location>
        <position position="186"/>
    </location>
    <ligand>
        <name>UDP-N-acetyl-alpha-D-muramoyl-L-alanyl-D-glutamate</name>
        <dbReference type="ChEBI" id="CHEBI:83900"/>
    </ligand>
</feature>
<feature type="binding site" evidence="7">
    <location>
        <position position="178"/>
    </location>
    <ligand>
        <name>UDP-N-acetyl-alpha-D-muramoyl-L-alanyl-D-glutamate</name>
        <dbReference type="ChEBI" id="CHEBI:83900"/>
    </ligand>
</feature>
<name>A0A4V2SNU9_RHOSA</name>
<dbReference type="GO" id="GO:0000287">
    <property type="term" value="F:magnesium ion binding"/>
    <property type="evidence" value="ECO:0007669"/>
    <property type="project" value="UniProtKB-UniRule"/>
</dbReference>
<protein>
    <recommendedName>
        <fullName evidence="7">UDP-N-acetylmuramoyl-L-alanyl-D-glutamate--2,6-diaminopimelate ligase</fullName>
        <ecNumber evidence="7">6.3.2.13</ecNumber>
    </recommendedName>
    <alternativeName>
        <fullName evidence="7">Meso-A2pm-adding enzyme</fullName>
    </alternativeName>
    <alternativeName>
        <fullName evidence="7">Meso-diaminopimelate-adding enzyme</fullName>
    </alternativeName>
    <alternativeName>
        <fullName evidence="7">UDP-MurNAc-L-Ala-D-Glu:meso-diaminopimelate ligase</fullName>
    </alternativeName>
    <alternativeName>
        <fullName evidence="7">UDP-MurNAc-tripeptide synthetase</fullName>
    </alternativeName>
    <alternativeName>
        <fullName evidence="7">UDP-N-acetylmuramyl-tripeptide synthetase</fullName>
    </alternativeName>
</protein>
<dbReference type="AlphaFoldDB" id="A0A4V2SNU9"/>
<dbReference type="GO" id="GO:0005524">
    <property type="term" value="F:ATP binding"/>
    <property type="evidence" value="ECO:0007669"/>
    <property type="project" value="UniProtKB-UniRule"/>
</dbReference>
<dbReference type="GO" id="GO:0008765">
    <property type="term" value="F:UDP-N-acetylmuramoylalanyl-D-glutamate-2,6-diaminopimelate ligase activity"/>
    <property type="evidence" value="ECO:0007669"/>
    <property type="project" value="UniProtKB-UniRule"/>
</dbReference>
<evidence type="ECO:0000256" key="1">
    <source>
        <dbReference type="ARBA" id="ARBA00005898"/>
    </source>
</evidence>
<keyword evidence="7 12" id="KW-0436">Ligase</keyword>
<dbReference type="Gene3D" id="3.40.1390.10">
    <property type="entry name" value="MurE/MurF, N-terminal domain"/>
    <property type="match status" value="1"/>
</dbReference>
<keyword evidence="7" id="KW-0460">Magnesium</keyword>
<evidence type="ECO:0000256" key="6">
    <source>
        <dbReference type="ARBA" id="ARBA00023316"/>
    </source>
</evidence>
<feature type="short sequence motif" description="Meso-diaminopimelate recognition motif" evidence="7">
    <location>
        <begin position="407"/>
        <end position="410"/>
    </location>
</feature>
<dbReference type="GO" id="GO:0009252">
    <property type="term" value="P:peptidoglycan biosynthetic process"/>
    <property type="evidence" value="ECO:0007669"/>
    <property type="project" value="UniProtKB-UniRule"/>
</dbReference>
<feature type="domain" description="Mur ligase central" evidence="11">
    <location>
        <begin position="107"/>
        <end position="311"/>
    </location>
</feature>
<dbReference type="SUPFAM" id="SSF53244">
    <property type="entry name" value="MurD-like peptide ligases, peptide-binding domain"/>
    <property type="match status" value="1"/>
</dbReference>
<dbReference type="InterPro" id="IPR013221">
    <property type="entry name" value="Mur_ligase_cen"/>
</dbReference>
<organism evidence="12 13">
    <name type="scientific">Rhodothalassium salexigens DSM 2132</name>
    <dbReference type="NCBI Taxonomy" id="1188247"/>
    <lineage>
        <taxon>Bacteria</taxon>
        <taxon>Pseudomonadati</taxon>
        <taxon>Pseudomonadota</taxon>
        <taxon>Alphaproteobacteria</taxon>
        <taxon>Rhodothalassiales</taxon>
        <taxon>Rhodothalassiaceae</taxon>
        <taxon>Rhodothalassium</taxon>
    </lineage>
</organism>
<comment type="cofactor">
    <cofactor evidence="7">
        <name>Mg(2+)</name>
        <dbReference type="ChEBI" id="CHEBI:18420"/>
    </cofactor>
</comment>
<accession>A0A4V2SNU9</accession>
<dbReference type="InterPro" id="IPR036615">
    <property type="entry name" value="Mur_ligase_C_dom_sf"/>
</dbReference>
<dbReference type="GO" id="GO:0008360">
    <property type="term" value="P:regulation of cell shape"/>
    <property type="evidence" value="ECO:0007669"/>
    <property type="project" value="UniProtKB-KW"/>
</dbReference>
<keyword evidence="7" id="KW-0547">Nucleotide-binding</keyword>
<evidence type="ECO:0000256" key="5">
    <source>
        <dbReference type="ARBA" id="ARBA00023306"/>
    </source>
</evidence>
<dbReference type="Pfam" id="PF01225">
    <property type="entry name" value="Mur_ligase"/>
    <property type="match status" value="1"/>
</dbReference>
<evidence type="ECO:0000259" key="9">
    <source>
        <dbReference type="Pfam" id="PF01225"/>
    </source>
</evidence>
<dbReference type="PANTHER" id="PTHR23135">
    <property type="entry name" value="MUR LIGASE FAMILY MEMBER"/>
    <property type="match status" value="1"/>
</dbReference>
<feature type="modified residue" description="N6-carboxylysine" evidence="7">
    <location>
        <position position="218"/>
    </location>
</feature>
<dbReference type="Gene3D" id="3.40.1190.10">
    <property type="entry name" value="Mur-like, catalytic domain"/>
    <property type="match status" value="1"/>
</dbReference>
<evidence type="ECO:0000256" key="7">
    <source>
        <dbReference type="HAMAP-Rule" id="MF_00208"/>
    </source>
</evidence>
<dbReference type="PANTHER" id="PTHR23135:SF4">
    <property type="entry name" value="UDP-N-ACETYLMURAMOYL-L-ALANYL-D-GLUTAMATE--2,6-DIAMINOPIMELATE LIGASE MURE HOMOLOG, CHLOROPLASTIC"/>
    <property type="match status" value="1"/>
</dbReference>
<dbReference type="SUPFAM" id="SSF63418">
    <property type="entry name" value="MurE/MurF N-terminal domain"/>
    <property type="match status" value="1"/>
</dbReference>
<comment type="caution">
    <text evidence="12">The sequence shown here is derived from an EMBL/GenBank/DDBJ whole genome shotgun (WGS) entry which is preliminary data.</text>
</comment>
<evidence type="ECO:0000259" key="10">
    <source>
        <dbReference type="Pfam" id="PF02875"/>
    </source>
</evidence>
<evidence type="ECO:0000259" key="11">
    <source>
        <dbReference type="Pfam" id="PF08245"/>
    </source>
</evidence>
<feature type="binding site" evidence="7">
    <location>
        <position position="25"/>
    </location>
    <ligand>
        <name>UDP-N-acetyl-alpha-D-muramoyl-L-alanyl-D-glutamate</name>
        <dbReference type="ChEBI" id="CHEBI:83900"/>
    </ligand>
</feature>
<feature type="binding site" evidence="7">
    <location>
        <position position="455"/>
    </location>
    <ligand>
        <name>meso-2,6-diaminopimelate</name>
        <dbReference type="ChEBI" id="CHEBI:57791"/>
    </ligand>
</feature>
<dbReference type="Gene3D" id="3.90.190.20">
    <property type="entry name" value="Mur ligase, C-terminal domain"/>
    <property type="match status" value="1"/>
</dbReference>
<dbReference type="HAMAP" id="MF_00208">
    <property type="entry name" value="MurE"/>
    <property type="match status" value="1"/>
</dbReference>
<dbReference type="InterPro" id="IPR035911">
    <property type="entry name" value="MurE/MurF_N"/>
</dbReference>
<keyword evidence="3 7" id="KW-0133">Cell shape</keyword>
<comment type="subcellular location">
    <subcellularLocation>
        <location evidence="7 8">Cytoplasm</location>
    </subcellularLocation>
</comment>
<dbReference type="Pfam" id="PF08245">
    <property type="entry name" value="Mur_ligase_M"/>
    <property type="match status" value="1"/>
</dbReference>
<comment type="function">
    <text evidence="7">Catalyzes the addition of meso-diaminopimelic acid to the nucleotide precursor UDP-N-acetylmuramoyl-L-alanyl-D-glutamate (UMAG) in the biosynthesis of bacterial cell-wall peptidoglycan.</text>
</comment>
<dbReference type="FunCoup" id="A0A4V2SNU9">
    <property type="interactions" value="562"/>
</dbReference>
<dbReference type="Pfam" id="PF02875">
    <property type="entry name" value="Mur_ligase_C"/>
    <property type="match status" value="1"/>
</dbReference>
<feature type="binding site" evidence="7">
    <location>
        <position position="383"/>
    </location>
    <ligand>
        <name>meso-2,6-diaminopimelate</name>
        <dbReference type="ChEBI" id="CHEBI:57791"/>
    </ligand>
</feature>
<keyword evidence="13" id="KW-1185">Reference proteome</keyword>
<feature type="binding site" evidence="7">
    <location>
        <position position="459"/>
    </location>
    <ligand>
        <name>meso-2,6-diaminopimelate</name>
        <dbReference type="ChEBI" id="CHEBI:57791"/>
    </ligand>
</feature>
<feature type="domain" description="Mur ligase C-terminal" evidence="10">
    <location>
        <begin position="333"/>
        <end position="457"/>
    </location>
</feature>
<keyword evidence="2 7" id="KW-0132">Cell division</keyword>
<dbReference type="InterPro" id="IPR000713">
    <property type="entry name" value="Mur_ligase_N"/>
</dbReference>
<comment type="caution">
    <text evidence="7">Lacks conserved residue(s) required for the propagation of feature annotation.</text>
</comment>
<reference evidence="12 13" key="1">
    <citation type="submission" date="2019-03" db="EMBL/GenBank/DDBJ databases">
        <title>Genomic Encyclopedia of Type Strains, Phase IV (KMG-IV): sequencing the most valuable type-strain genomes for metagenomic binning, comparative biology and taxonomic classification.</title>
        <authorList>
            <person name="Goeker M."/>
        </authorList>
    </citation>
    <scope>NUCLEOTIDE SEQUENCE [LARGE SCALE GENOMIC DNA]</scope>
    <source>
        <strain evidence="12 13">DSM 2132</strain>
    </source>
</reference>
<dbReference type="GO" id="GO:0071555">
    <property type="term" value="P:cell wall organization"/>
    <property type="evidence" value="ECO:0007669"/>
    <property type="project" value="UniProtKB-KW"/>
</dbReference>
<dbReference type="InterPro" id="IPR004101">
    <property type="entry name" value="Mur_ligase_C"/>
</dbReference>
<gene>
    <name evidence="7" type="primary">murE</name>
    <name evidence="12" type="ORF">EV659_10999</name>
</gene>
<keyword evidence="5 7" id="KW-0131">Cell cycle</keyword>
<comment type="catalytic activity">
    <reaction evidence="7">
        <text>UDP-N-acetyl-alpha-D-muramoyl-L-alanyl-D-glutamate + meso-2,6-diaminopimelate + ATP = UDP-N-acetyl-alpha-D-muramoyl-L-alanyl-gamma-D-glutamyl-meso-2,6-diaminopimelate + ADP + phosphate + H(+)</text>
        <dbReference type="Rhea" id="RHEA:23676"/>
        <dbReference type="ChEBI" id="CHEBI:15378"/>
        <dbReference type="ChEBI" id="CHEBI:30616"/>
        <dbReference type="ChEBI" id="CHEBI:43474"/>
        <dbReference type="ChEBI" id="CHEBI:57791"/>
        <dbReference type="ChEBI" id="CHEBI:83900"/>
        <dbReference type="ChEBI" id="CHEBI:83905"/>
        <dbReference type="ChEBI" id="CHEBI:456216"/>
        <dbReference type="EC" id="6.3.2.13"/>
    </reaction>
</comment>
<feature type="domain" description="Mur ligase N-terminal catalytic" evidence="9">
    <location>
        <begin position="17"/>
        <end position="96"/>
    </location>
</feature>
<comment type="PTM">
    <text evidence="7">Carboxylation is probably crucial for Mg(2+) binding and, consequently, for the gamma-phosphate positioning of ATP.</text>
</comment>
<keyword evidence="7" id="KW-0963">Cytoplasm</keyword>
<dbReference type="SUPFAM" id="SSF53623">
    <property type="entry name" value="MurD-like peptide ligases, catalytic domain"/>
    <property type="match status" value="1"/>
</dbReference>
<dbReference type="GO" id="GO:0051301">
    <property type="term" value="P:cell division"/>
    <property type="evidence" value="ECO:0007669"/>
    <property type="project" value="UniProtKB-KW"/>
</dbReference>
<dbReference type="GO" id="GO:0005737">
    <property type="term" value="C:cytoplasm"/>
    <property type="evidence" value="ECO:0007669"/>
    <property type="project" value="UniProtKB-SubCell"/>
</dbReference>
<dbReference type="InterPro" id="IPR036565">
    <property type="entry name" value="Mur-like_cat_sf"/>
</dbReference>
<dbReference type="UniPathway" id="UPA00219"/>
<feature type="binding site" evidence="7">
    <location>
        <begin position="109"/>
        <end position="115"/>
    </location>
    <ligand>
        <name>ATP</name>
        <dbReference type="ChEBI" id="CHEBI:30616"/>
    </ligand>
</feature>
<dbReference type="EMBL" id="SLXO01000009">
    <property type="protein sequence ID" value="TCP32606.1"/>
    <property type="molecule type" value="Genomic_DNA"/>
</dbReference>
<dbReference type="OrthoDB" id="9800958at2"/>
<keyword evidence="6 7" id="KW-0961">Cell wall biogenesis/degradation</keyword>